<dbReference type="GO" id="GO:0015035">
    <property type="term" value="F:protein-disulfide reductase activity"/>
    <property type="evidence" value="ECO:0007669"/>
    <property type="project" value="InterPro"/>
</dbReference>
<keyword evidence="3 5" id="KW-1133">Transmembrane helix</keyword>
<keyword evidence="4 5" id="KW-0472">Membrane</keyword>
<dbReference type="InterPro" id="IPR003752">
    <property type="entry name" value="DiS_bond_form_DsbB/BdbC"/>
</dbReference>
<feature type="transmembrane region" description="Helical" evidence="5">
    <location>
        <begin position="67"/>
        <end position="86"/>
    </location>
</feature>
<evidence type="ECO:0000256" key="4">
    <source>
        <dbReference type="ARBA" id="ARBA00023136"/>
    </source>
</evidence>
<dbReference type="EMBL" id="UINC01083941">
    <property type="protein sequence ID" value="SVC30127.1"/>
    <property type="molecule type" value="Genomic_DNA"/>
</dbReference>
<dbReference type="InterPro" id="IPR023380">
    <property type="entry name" value="DsbB-like_sf"/>
</dbReference>
<evidence type="ECO:0000313" key="6">
    <source>
        <dbReference type="EMBL" id="SVC30127.1"/>
    </source>
</evidence>
<evidence type="ECO:0000256" key="1">
    <source>
        <dbReference type="ARBA" id="ARBA00004141"/>
    </source>
</evidence>
<accession>A0A382L570</accession>
<dbReference type="SUPFAM" id="SSF158442">
    <property type="entry name" value="DsbB-like"/>
    <property type="match status" value="1"/>
</dbReference>
<protein>
    <recommendedName>
        <fullName evidence="7">Disulfide bond formation protein B</fullName>
    </recommendedName>
</protein>
<evidence type="ECO:0000256" key="2">
    <source>
        <dbReference type="ARBA" id="ARBA00022692"/>
    </source>
</evidence>
<evidence type="ECO:0008006" key="7">
    <source>
        <dbReference type="Google" id="ProtNLM"/>
    </source>
</evidence>
<sequence length="167" mass="19189">MKIIFKNIFNSPSYFALIFSTLALIVAFSLEFIFDLIPCHLCILQRYGYIAVLLFAILGIKYKKKNIFSILLVISFMITFSIALWHKGIEAYWWSPTAECVEMSINTATFQEELDKANNEKPMAACDQPSPVLFNISLVEWSLLYSLLGLLSVSFLLVKKMIKWKII</sequence>
<feature type="transmembrane region" description="Helical" evidence="5">
    <location>
        <begin position="12"/>
        <end position="37"/>
    </location>
</feature>
<evidence type="ECO:0000256" key="5">
    <source>
        <dbReference type="SAM" id="Phobius"/>
    </source>
</evidence>
<dbReference type="Pfam" id="PF02600">
    <property type="entry name" value="DsbB"/>
    <property type="match status" value="1"/>
</dbReference>
<dbReference type="GO" id="GO:0006457">
    <property type="term" value="P:protein folding"/>
    <property type="evidence" value="ECO:0007669"/>
    <property type="project" value="InterPro"/>
</dbReference>
<organism evidence="6">
    <name type="scientific">marine metagenome</name>
    <dbReference type="NCBI Taxonomy" id="408172"/>
    <lineage>
        <taxon>unclassified sequences</taxon>
        <taxon>metagenomes</taxon>
        <taxon>ecological metagenomes</taxon>
    </lineage>
</organism>
<dbReference type="AlphaFoldDB" id="A0A382L570"/>
<dbReference type="Gene3D" id="1.20.1550.10">
    <property type="entry name" value="DsbB-like"/>
    <property type="match status" value="1"/>
</dbReference>
<keyword evidence="2 5" id="KW-0812">Transmembrane</keyword>
<reference evidence="6" key="1">
    <citation type="submission" date="2018-05" db="EMBL/GenBank/DDBJ databases">
        <authorList>
            <person name="Lanie J.A."/>
            <person name="Ng W.-L."/>
            <person name="Kazmierczak K.M."/>
            <person name="Andrzejewski T.M."/>
            <person name="Davidsen T.M."/>
            <person name="Wayne K.J."/>
            <person name="Tettelin H."/>
            <person name="Glass J.I."/>
            <person name="Rusch D."/>
            <person name="Podicherti R."/>
            <person name="Tsui H.-C.T."/>
            <person name="Winkler M.E."/>
        </authorList>
    </citation>
    <scope>NUCLEOTIDE SEQUENCE</scope>
</reference>
<dbReference type="GO" id="GO:0016020">
    <property type="term" value="C:membrane"/>
    <property type="evidence" value="ECO:0007669"/>
    <property type="project" value="UniProtKB-SubCell"/>
</dbReference>
<proteinExistence type="predicted"/>
<gene>
    <name evidence="6" type="ORF">METZ01_LOCUS282981</name>
</gene>
<comment type="subcellular location">
    <subcellularLocation>
        <location evidence="1">Membrane</location>
        <topology evidence="1">Multi-pass membrane protein</topology>
    </subcellularLocation>
</comment>
<feature type="transmembrane region" description="Helical" evidence="5">
    <location>
        <begin position="43"/>
        <end position="60"/>
    </location>
</feature>
<feature type="transmembrane region" description="Helical" evidence="5">
    <location>
        <begin position="138"/>
        <end position="158"/>
    </location>
</feature>
<evidence type="ECO:0000256" key="3">
    <source>
        <dbReference type="ARBA" id="ARBA00022989"/>
    </source>
</evidence>
<name>A0A382L570_9ZZZZ</name>